<dbReference type="SMART" id="SM00861">
    <property type="entry name" value="Transket_pyr"/>
    <property type="match status" value="1"/>
</dbReference>
<sequence>MAILTLREALNQALTEEMERDPSVFIMGEEVAQYDGAYKVTKGMLAKFGPMRVVDSPISEAGFAGLGVGAAMCGLRPVIEMMTWNFAIQAFDQIINHAAKMLYMSGGQYKVPMVIRGPHGAAHMLGAQHSQCVDHMLVNCPGLKIVSTVIPAEAKGLMKSAIRDDNTVLFLESEMLYGRSGEVPEGEYTIPLGVGDIKREGTDVTLVAWNKMVLLALDVAAELEKEGISVEIVDPRTLMPLDEDMIFNSVRKTNRLVVLEEGWGVASFGCHIVDRVVKECFDYLDAPPERVTNLFVPMPYNERLEHEVMPTAERTISAIKAVLYK</sequence>
<dbReference type="InterPro" id="IPR005475">
    <property type="entry name" value="Transketolase-like_Pyr-bd"/>
</dbReference>
<dbReference type="Gene3D" id="3.40.50.920">
    <property type="match status" value="1"/>
</dbReference>
<keyword evidence="6" id="KW-1185">Reference proteome</keyword>
<comment type="cofactor">
    <cofactor evidence="1">
        <name>thiamine diphosphate</name>
        <dbReference type="ChEBI" id="CHEBI:58937"/>
    </cofactor>
</comment>
<proteinExistence type="predicted"/>
<organism evidence="5 6">
    <name type="scientific">Silvanigrella aquatica</name>
    <dbReference type="NCBI Taxonomy" id="1915309"/>
    <lineage>
        <taxon>Bacteria</taxon>
        <taxon>Pseudomonadati</taxon>
        <taxon>Bdellovibrionota</taxon>
        <taxon>Oligoflexia</taxon>
        <taxon>Silvanigrellales</taxon>
        <taxon>Silvanigrellaceae</taxon>
        <taxon>Silvanigrella</taxon>
    </lineage>
</organism>
<dbReference type="OrthoDB" id="5287290at2"/>
<keyword evidence="3" id="KW-0786">Thiamine pyrophosphate</keyword>
<feature type="domain" description="Transketolase-like pyrimidine-binding" evidence="4">
    <location>
        <begin position="4"/>
        <end position="179"/>
    </location>
</feature>
<dbReference type="FunFam" id="3.40.50.920:FF:000001">
    <property type="entry name" value="Pyruvate dehydrogenase E1 beta subunit"/>
    <property type="match status" value="1"/>
</dbReference>
<dbReference type="InterPro" id="IPR029061">
    <property type="entry name" value="THDP-binding"/>
</dbReference>
<evidence type="ECO:0000259" key="4">
    <source>
        <dbReference type="SMART" id="SM00861"/>
    </source>
</evidence>
<dbReference type="PANTHER" id="PTHR43257:SF2">
    <property type="entry name" value="PYRUVATE DEHYDROGENASE E1 COMPONENT SUBUNIT BETA"/>
    <property type="match status" value="1"/>
</dbReference>
<dbReference type="NCBIfam" id="NF006667">
    <property type="entry name" value="PRK09212.1"/>
    <property type="match status" value="1"/>
</dbReference>
<dbReference type="FunFam" id="3.40.50.970:FF:000001">
    <property type="entry name" value="Pyruvate dehydrogenase E1 beta subunit"/>
    <property type="match status" value="1"/>
</dbReference>
<dbReference type="GO" id="GO:0016491">
    <property type="term" value="F:oxidoreductase activity"/>
    <property type="evidence" value="ECO:0007669"/>
    <property type="project" value="UniProtKB-KW"/>
</dbReference>
<evidence type="ECO:0000256" key="2">
    <source>
        <dbReference type="ARBA" id="ARBA00023002"/>
    </source>
</evidence>
<dbReference type="InterPro" id="IPR033248">
    <property type="entry name" value="Transketolase_C"/>
</dbReference>
<gene>
    <name evidence="5" type="ORF">AXG55_05020</name>
</gene>
<dbReference type="Proteomes" id="UP000184731">
    <property type="component" value="Chromosome"/>
</dbReference>
<dbReference type="Pfam" id="PF02779">
    <property type="entry name" value="Transket_pyr"/>
    <property type="match status" value="1"/>
</dbReference>
<dbReference type="NCBIfam" id="NF008854">
    <property type="entry name" value="PRK11892.1"/>
    <property type="match status" value="1"/>
</dbReference>
<evidence type="ECO:0000256" key="1">
    <source>
        <dbReference type="ARBA" id="ARBA00001964"/>
    </source>
</evidence>
<evidence type="ECO:0000313" key="5">
    <source>
        <dbReference type="EMBL" id="APJ03297.1"/>
    </source>
</evidence>
<dbReference type="AlphaFoldDB" id="A0A1L4CZD1"/>
<name>A0A1L4CZD1_9BACT</name>
<dbReference type="InterPro" id="IPR009014">
    <property type="entry name" value="Transketo_C/PFOR_II"/>
</dbReference>
<evidence type="ECO:0000313" key="6">
    <source>
        <dbReference type="Proteomes" id="UP000184731"/>
    </source>
</evidence>
<evidence type="ECO:0000256" key="3">
    <source>
        <dbReference type="ARBA" id="ARBA00023052"/>
    </source>
</evidence>
<dbReference type="PANTHER" id="PTHR43257">
    <property type="entry name" value="PYRUVATE DEHYDROGENASE E1 COMPONENT BETA SUBUNIT"/>
    <property type="match status" value="1"/>
</dbReference>
<keyword evidence="2" id="KW-0560">Oxidoreductase</keyword>
<accession>A0A1L4CZD1</accession>
<dbReference type="STRING" id="1915309.AXG55_05020"/>
<dbReference type="KEGG" id="saqi:AXG55_05020"/>
<dbReference type="RefSeq" id="WP_148697028.1">
    <property type="nucleotide sequence ID" value="NZ_CP017834.1"/>
</dbReference>
<dbReference type="CDD" id="cd07036">
    <property type="entry name" value="TPP_PYR_E1-PDHc-beta_like"/>
    <property type="match status" value="1"/>
</dbReference>
<dbReference type="SUPFAM" id="SSF52518">
    <property type="entry name" value="Thiamin diphosphate-binding fold (THDP-binding)"/>
    <property type="match status" value="1"/>
</dbReference>
<dbReference type="Gene3D" id="3.40.50.970">
    <property type="match status" value="1"/>
</dbReference>
<dbReference type="EMBL" id="CP017834">
    <property type="protein sequence ID" value="APJ03297.1"/>
    <property type="molecule type" value="Genomic_DNA"/>
</dbReference>
<protein>
    <submittedName>
        <fullName evidence="5">Alpha-ketoacid dehydrogenase subunit beta</fullName>
    </submittedName>
</protein>
<dbReference type="SUPFAM" id="SSF52922">
    <property type="entry name" value="TK C-terminal domain-like"/>
    <property type="match status" value="1"/>
</dbReference>
<dbReference type="Pfam" id="PF02780">
    <property type="entry name" value="Transketolase_C"/>
    <property type="match status" value="1"/>
</dbReference>
<reference evidence="5 6" key="1">
    <citation type="submission" date="2016-10" db="EMBL/GenBank/DDBJ databases">
        <title>Silvanigrella aquatica sp. nov., isolated from a freshwater lake located in the Black Forest, Germany, description of Silvanigrellaceae fam. nov., Silvanigrellales ord. nov., reclassification of the order Bdellovibrionales in the class Oligoflexia, reclassification of the families Bacteriovoracaceae and Halobacteriovoraceae in the new order Bacteriovoracales ord. nov., and reclassification of the family Pseudobacteriovoracaceae in the order Oligoflexiales.</title>
        <authorList>
            <person name="Hahn M.W."/>
            <person name="Schmidt J."/>
            <person name="Koll U."/>
            <person name="Rohde M."/>
            <person name="Verbag S."/>
            <person name="Pitt A."/>
            <person name="Nakai R."/>
            <person name="Naganuma T."/>
            <person name="Lang E."/>
        </authorList>
    </citation>
    <scope>NUCLEOTIDE SEQUENCE [LARGE SCALE GENOMIC DNA]</scope>
    <source>
        <strain evidence="5 6">MWH-Nonnen-W8red</strain>
    </source>
</reference>